<proteinExistence type="predicted"/>
<evidence type="ECO:0000256" key="4">
    <source>
        <dbReference type="ARBA" id="ARBA00022989"/>
    </source>
</evidence>
<evidence type="ECO:0000256" key="6">
    <source>
        <dbReference type="SAM" id="Phobius"/>
    </source>
</evidence>
<evidence type="ECO:0000256" key="5">
    <source>
        <dbReference type="ARBA" id="ARBA00023136"/>
    </source>
</evidence>
<reference evidence="7" key="1">
    <citation type="submission" date="2018-06" db="EMBL/GenBank/DDBJ databases">
        <authorList>
            <consortium name="Pathogen Informatics"/>
            <person name="Doyle S."/>
        </authorList>
    </citation>
    <scope>NUCLEOTIDE SEQUENCE [LARGE SCALE GENOMIC DNA]</scope>
    <source>
        <strain evidence="7">NCTC11421</strain>
    </source>
</reference>
<evidence type="ECO:0000313" key="7">
    <source>
        <dbReference type="EMBL" id="SUA24175.1"/>
    </source>
</evidence>
<gene>
    <name evidence="7" type="primary">cysW_2</name>
    <name evidence="7" type="ORF">NCTC11421_02168</name>
</gene>
<dbReference type="GO" id="GO:0005886">
    <property type="term" value="C:plasma membrane"/>
    <property type="evidence" value="ECO:0007669"/>
    <property type="project" value="TreeGrafter"/>
</dbReference>
<evidence type="ECO:0000256" key="2">
    <source>
        <dbReference type="ARBA" id="ARBA00022448"/>
    </source>
</evidence>
<dbReference type="EMBL" id="UGRI01000001">
    <property type="protein sequence ID" value="SUA24175.1"/>
    <property type="molecule type" value="Genomic_DNA"/>
</dbReference>
<dbReference type="PANTHER" id="PTHR30406">
    <property type="entry name" value="SULFATE TRANSPORT SYSTEM PERMEASE PROTEIN"/>
    <property type="match status" value="1"/>
</dbReference>
<keyword evidence="3 6" id="KW-0812">Transmembrane</keyword>
<dbReference type="AlphaFoldDB" id="A0A378W0S9"/>
<organism evidence="7">
    <name type="scientific">Neisseria gonorrhoeae</name>
    <dbReference type="NCBI Taxonomy" id="485"/>
    <lineage>
        <taxon>Bacteria</taxon>
        <taxon>Pseudomonadati</taxon>
        <taxon>Pseudomonadota</taxon>
        <taxon>Betaproteobacteria</taxon>
        <taxon>Neisseriales</taxon>
        <taxon>Neisseriaceae</taxon>
        <taxon>Neisseria</taxon>
    </lineage>
</organism>
<keyword evidence="5 6" id="KW-0472">Membrane</keyword>
<name>A0A378W0S9_NEIGO</name>
<keyword evidence="2" id="KW-0813">Transport</keyword>
<evidence type="ECO:0000256" key="1">
    <source>
        <dbReference type="ARBA" id="ARBA00004141"/>
    </source>
</evidence>
<dbReference type="PANTHER" id="PTHR30406:SF1">
    <property type="entry name" value="SULFATE TRANSPORT SYSTEM PERMEASE PROTEIN CYSW"/>
    <property type="match status" value="1"/>
</dbReference>
<comment type="subcellular location">
    <subcellularLocation>
        <location evidence="1">Membrane</location>
        <topology evidence="1">Multi-pass membrane protein</topology>
    </subcellularLocation>
</comment>
<dbReference type="SUPFAM" id="SSF161098">
    <property type="entry name" value="MetI-like"/>
    <property type="match status" value="1"/>
</dbReference>
<evidence type="ECO:0000256" key="3">
    <source>
        <dbReference type="ARBA" id="ARBA00022692"/>
    </source>
</evidence>
<feature type="transmembrane region" description="Helical" evidence="6">
    <location>
        <begin position="61"/>
        <end position="89"/>
    </location>
</feature>
<keyword evidence="4 6" id="KW-1133">Transmembrane helix</keyword>
<dbReference type="InterPro" id="IPR005667">
    <property type="entry name" value="Sulph_transpt2"/>
</dbReference>
<dbReference type="InterPro" id="IPR035906">
    <property type="entry name" value="MetI-like_sf"/>
</dbReference>
<protein>
    <submittedName>
        <fullName evidence="7">Putative ABC transporter</fullName>
    </submittedName>
</protein>
<dbReference type="GO" id="GO:0015419">
    <property type="term" value="F:ABC-type sulfate transporter activity"/>
    <property type="evidence" value="ECO:0007669"/>
    <property type="project" value="InterPro"/>
</dbReference>
<feature type="transmembrane region" description="Helical" evidence="6">
    <location>
        <begin position="20"/>
        <end position="41"/>
    </location>
</feature>
<dbReference type="Gene3D" id="1.10.3720.10">
    <property type="entry name" value="MetI-like"/>
    <property type="match status" value="1"/>
</dbReference>
<accession>A0A378W0S9</accession>
<sequence>MKPYSANPNLTEPRRLRMLLIAAALGFLLLMLVVPLVAVFYEALKGGWDLYLKSLSDPEAWSAVKLTLITALIVVPVNAVLGVAMAWLLTRLTFSASSC</sequence>